<keyword evidence="4 5" id="KW-0472">Membrane</keyword>
<reference evidence="7" key="2">
    <citation type="submission" date="2021-04" db="EMBL/GenBank/DDBJ databases">
        <authorList>
            <person name="Gilroy R."/>
        </authorList>
    </citation>
    <scope>NUCLEOTIDE SEQUENCE</scope>
    <source>
        <strain evidence="7">ChiBcolR8-3208</strain>
    </source>
</reference>
<gene>
    <name evidence="7" type="ORF">H9942_09005</name>
</gene>
<comment type="subcellular location">
    <subcellularLocation>
        <location evidence="1">Membrane</location>
        <topology evidence="1">Multi-pass membrane protein</topology>
    </subcellularLocation>
</comment>
<dbReference type="Pfam" id="PF01957">
    <property type="entry name" value="NfeD"/>
    <property type="match status" value="1"/>
</dbReference>
<evidence type="ECO:0000256" key="4">
    <source>
        <dbReference type="ARBA" id="ARBA00023136"/>
    </source>
</evidence>
<evidence type="ECO:0000259" key="6">
    <source>
        <dbReference type="Pfam" id="PF01957"/>
    </source>
</evidence>
<dbReference type="Proteomes" id="UP000824214">
    <property type="component" value="Unassembled WGS sequence"/>
</dbReference>
<comment type="caution">
    <text evidence="7">The sequence shown here is derived from an EMBL/GenBank/DDBJ whole genome shotgun (WGS) entry which is preliminary data.</text>
</comment>
<dbReference type="SUPFAM" id="SSF141322">
    <property type="entry name" value="NfeD domain-like"/>
    <property type="match status" value="1"/>
</dbReference>
<dbReference type="PANTHER" id="PTHR33507:SF3">
    <property type="entry name" value="INNER MEMBRANE PROTEIN YBBJ"/>
    <property type="match status" value="1"/>
</dbReference>
<dbReference type="InterPro" id="IPR012340">
    <property type="entry name" value="NA-bd_OB-fold"/>
</dbReference>
<keyword evidence="3 5" id="KW-1133">Transmembrane helix</keyword>
<dbReference type="Gene3D" id="2.40.50.140">
    <property type="entry name" value="Nucleic acid-binding proteins"/>
    <property type="match status" value="1"/>
</dbReference>
<proteinExistence type="predicted"/>
<name>A0A9D2LYN6_9FIRM</name>
<dbReference type="GO" id="GO:0005886">
    <property type="term" value="C:plasma membrane"/>
    <property type="evidence" value="ECO:0007669"/>
    <property type="project" value="TreeGrafter"/>
</dbReference>
<evidence type="ECO:0000313" key="8">
    <source>
        <dbReference type="Proteomes" id="UP000824214"/>
    </source>
</evidence>
<evidence type="ECO:0000256" key="3">
    <source>
        <dbReference type="ARBA" id="ARBA00022989"/>
    </source>
</evidence>
<protein>
    <submittedName>
        <fullName evidence="7">NfeD family protein</fullName>
    </submittedName>
</protein>
<dbReference type="InterPro" id="IPR002810">
    <property type="entry name" value="NfeD-like_C"/>
</dbReference>
<organism evidence="7 8">
    <name type="scientific">Candidatus Acutalibacter ornithocaccae</name>
    <dbReference type="NCBI Taxonomy" id="2838416"/>
    <lineage>
        <taxon>Bacteria</taxon>
        <taxon>Bacillati</taxon>
        <taxon>Bacillota</taxon>
        <taxon>Clostridia</taxon>
        <taxon>Eubacteriales</taxon>
        <taxon>Acutalibacteraceae</taxon>
        <taxon>Acutalibacter</taxon>
    </lineage>
</organism>
<dbReference type="EMBL" id="DWXZ01000195">
    <property type="protein sequence ID" value="HJB38190.1"/>
    <property type="molecule type" value="Genomic_DNA"/>
</dbReference>
<evidence type="ECO:0000256" key="1">
    <source>
        <dbReference type="ARBA" id="ARBA00004141"/>
    </source>
</evidence>
<dbReference type="PANTHER" id="PTHR33507">
    <property type="entry name" value="INNER MEMBRANE PROTEIN YBBJ"/>
    <property type="match status" value="1"/>
</dbReference>
<reference evidence="7" key="1">
    <citation type="journal article" date="2021" name="PeerJ">
        <title>Extensive microbial diversity within the chicken gut microbiome revealed by metagenomics and culture.</title>
        <authorList>
            <person name="Gilroy R."/>
            <person name="Ravi A."/>
            <person name="Getino M."/>
            <person name="Pursley I."/>
            <person name="Horton D.L."/>
            <person name="Alikhan N.F."/>
            <person name="Baker D."/>
            <person name="Gharbi K."/>
            <person name="Hall N."/>
            <person name="Watson M."/>
            <person name="Adriaenssens E.M."/>
            <person name="Foster-Nyarko E."/>
            <person name="Jarju S."/>
            <person name="Secka A."/>
            <person name="Antonio M."/>
            <person name="Oren A."/>
            <person name="Chaudhuri R.R."/>
            <person name="La Ragione R."/>
            <person name="Hildebrand F."/>
            <person name="Pallen M.J."/>
        </authorList>
    </citation>
    <scope>NUCLEOTIDE SEQUENCE</scope>
    <source>
        <strain evidence="7">ChiBcolR8-3208</strain>
    </source>
</reference>
<evidence type="ECO:0000256" key="5">
    <source>
        <dbReference type="SAM" id="Phobius"/>
    </source>
</evidence>
<accession>A0A9D2LYN6</accession>
<keyword evidence="2 5" id="KW-0812">Transmembrane</keyword>
<feature type="transmembrane region" description="Helical" evidence="5">
    <location>
        <begin position="9"/>
        <end position="33"/>
    </location>
</feature>
<dbReference type="AlphaFoldDB" id="A0A9D2LYN6"/>
<feature type="domain" description="NfeD-like C-terminal" evidence="6">
    <location>
        <begin position="84"/>
        <end position="145"/>
    </location>
</feature>
<sequence>MPVEVIDFVWLGIAILAAVVEAVVPSLVSVWFVPGSLAGLIVSLCGGPIWLQIFVFLAVSLACLAFTRPLAKKLLVHHKERTNADRVVGATGIVIQDIDNVVSTGRVTVMGNSWSARSTQKDGKIEAGSRVRIERIEGVKLLVTPVEPPQP</sequence>
<dbReference type="InterPro" id="IPR052165">
    <property type="entry name" value="Membrane_assoc_protease"/>
</dbReference>
<feature type="transmembrane region" description="Helical" evidence="5">
    <location>
        <begin position="49"/>
        <end position="71"/>
    </location>
</feature>
<evidence type="ECO:0000313" key="7">
    <source>
        <dbReference type="EMBL" id="HJB38190.1"/>
    </source>
</evidence>
<evidence type="ECO:0000256" key="2">
    <source>
        <dbReference type="ARBA" id="ARBA00022692"/>
    </source>
</evidence>